<feature type="transmembrane region" description="Helical" evidence="9">
    <location>
        <begin position="210"/>
        <end position="229"/>
    </location>
</feature>
<keyword evidence="5" id="KW-0598">Phosphotransferase system</keyword>
<dbReference type="PROSITE" id="PS51103">
    <property type="entry name" value="PTS_EIIC_TYPE_1"/>
    <property type="match status" value="1"/>
</dbReference>
<organism evidence="11 12">
    <name type="scientific">Enterococcus hulanensis</name>
    <dbReference type="NCBI Taxonomy" id="2559929"/>
    <lineage>
        <taxon>Bacteria</taxon>
        <taxon>Bacillati</taxon>
        <taxon>Bacillota</taxon>
        <taxon>Bacilli</taxon>
        <taxon>Lactobacillales</taxon>
        <taxon>Enterococcaceae</taxon>
        <taxon>Enterococcus</taxon>
    </lineage>
</organism>
<feature type="transmembrane region" description="Helical" evidence="9">
    <location>
        <begin position="44"/>
        <end position="66"/>
    </location>
</feature>
<dbReference type="InterPro" id="IPR028082">
    <property type="entry name" value="Peripla_BP_I"/>
</dbReference>
<dbReference type="SUPFAM" id="SSF53822">
    <property type="entry name" value="Periplasmic binding protein-like I"/>
    <property type="match status" value="1"/>
</dbReference>
<feature type="domain" description="PTS EIIC type-1" evidence="10">
    <location>
        <begin position="1"/>
        <end position="489"/>
    </location>
</feature>
<evidence type="ECO:0000256" key="9">
    <source>
        <dbReference type="SAM" id="Phobius"/>
    </source>
</evidence>
<evidence type="ECO:0000256" key="1">
    <source>
        <dbReference type="ARBA" id="ARBA00004651"/>
    </source>
</evidence>
<comment type="caution">
    <text evidence="11">The sequence shown here is derived from an EMBL/GenBank/DDBJ whole genome shotgun (WGS) entry which is preliminary data.</text>
</comment>
<feature type="transmembrane region" description="Helical" evidence="9">
    <location>
        <begin position="241"/>
        <end position="261"/>
    </location>
</feature>
<dbReference type="Gene3D" id="3.40.50.2300">
    <property type="match status" value="2"/>
</dbReference>
<dbReference type="EMBL" id="JARPYI010000003">
    <property type="protein sequence ID" value="MDT2599571.1"/>
    <property type="molecule type" value="Genomic_DNA"/>
</dbReference>
<comment type="subcellular location">
    <subcellularLocation>
        <location evidence="1">Cell membrane</location>
        <topology evidence="1">Multi-pass membrane protein</topology>
    </subcellularLocation>
</comment>
<dbReference type="InterPro" id="IPR001761">
    <property type="entry name" value="Peripla_BP/Lac1_sug-bd_dom"/>
</dbReference>
<dbReference type="InterPro" id="IPR050429">
    <property type="entry name" value="PTS_Glucose_EIICBA"/>
</dbReference>
<keyword evidence="12" id="KW-1185">Reference proteome</keyword>
<feature type="transmembrane region" description="Helical" evidence="9">
    <location>
        <begin position="176"/>
        <end position="198"/>
    </location>
</feature>
<keyword evidence="6 9" id="KW-0812">Transmembrane</keyword>
<evidence type="ECO:0000313" key="11">
    <source>
        <dbReference type="EMBL" id="MDT2599571.1"/>
    </source>
</evidence>
<evidence type="ECO:0000256" key="3">
    <source>
        <dbReference type="ARBA" id="ARBA00022475"/>
    </source>
</evidence>
<keyword evidence="4" id="KW-0762">Sugar transport</keyword>
<accession>A0ABU3EY27</accession>
<evidence type="ECO:0000313" key="12">
    <source>
        <dbReference type="Proteomes" id="UP001252875"/>
    </source>
</evidence>
<dbReference type="Pfam" id="PF02378">
    <property type="entry name" value="PTS_EIIC"/>
    <property type="match status" value="1"/>
</dbReference>
<protein>
    <submittedName>
        <fullName evidence="11">PTS transporter subunit EIIC</fullName>
    </submittedName>
</protein>
<dbReference type="RefSeq" id="WP_311821821.1">
    <property type="nucleotide sequence ID" value="NZ_JARPYF010000002.1"/>
</dbReference>
<evidence type="ECO:0000256" key="5">
    <source>
        <dbReference type="ARBA" id="ARBA00022683"/>
    </source>
</evidence>
<feature type="transmembrane region" description="Helical" evidence="9">
    <location>
        <begin position="150"/>
        <end position="170"/>
    </location>
</feature>
<evidence type="ECO:0000256" key="6">
    <source>
        <dbReference type="ARBA" id="ARBA00022692"/>
    </source>
</evidence>
<feature type="transmembrane region" description="Helical" evidence="9">
    <location>
        <begin position="73"/>
        <end position="93"/>
    </location>
</feature>
<keyword evidence="8 9" id="KW-0472">Membrane</keyword>
<dbReference type="PANTHER" id="PTHR30009:SF4">
    <property type="entry name" value="PTS SYSTEM N-ACETYLGLUCOSAMINE-SPECIFIC EIICBA COMPONENT"/>
    <property type="match status" value="1"/>
</dbReference>
<dbReference type="Proteomes" id="UP001252875">
    <property type="component" value="Unassembled WGS sequence"/>
</dbReference>
<dbReference type="InterPro" id="IPR003352">
    <property type="entry name" value="PTS_EIIC"/>
</dbReference>
<evidence type="ECO:0000256" key="4">
    <source>
        <dbReference type="ARBA" id="ARBA00022597"/>
    </source>
</evidence>
<gene>
    <name evidence="11" type="ORF">P7D85_07280</name>
</gene>
<keyword evidence="2" id="KW-0813">Transport</keyword>
<name>A0ABU3EY27_9ENTE</name>
<keyword evidence="7 9" id="KW-1133">Transmembrane helix</keyword>
<evidence type="ECO:0000256" key="8">
    <source>
        <dbReference type="ARBA" id="ARBA00023136"/>
    </source>
</evidence>
<dbReference type="PANTHER" id="PTHR30009">
    <property type="entry name" value="CYTOCHROME C-TYPE SYNTHESIS PROTEIN AND PTS TRANSMEMBRANE COMPONENT"/>
    <property type="match status" value="1"/>
</dbReference>
<keyword evidence="3" id="KW-1003">Cell membrane</keyword>
<evidence type="ECO:0000259" key="10">
    <source>
        <dbReference type="PROSITE" id="PS51103"/>
    </source>
</evidence>
<evidence type="ECO:0000256" key="2">
    <source>
        <dbReference type="ARBA" id="ARBA00022448"/>
    </source>
</evidence>
<evidence type="ECO:0000256" key="7">
    <source>
        <dbReference type="ARBA" id="ARBA00022989"/>
    </source>
</evidence>
<dbReference type="InterPro" id="IPR013013">
    <property type="entry name" value="PTS_EIIC_1"/>
</dbReference>
<sequence>MEKLKKLGSSLLPAISVLPVASLMLGIGQWISSFQANSLLANGLIVLGNFILGNISILFALAVSIGLAKNLDVCIPISATLAFLIVSNIMKGPFLDEIGLANYAKKVDVLEKLNNQFIGIIIGIIVAYLYNRFSDTKLPKYLSFFEGPRIVPILTVFATAILLIVLYYAWPFLFSLLVVFGKFISGLGSIGAGLFGFFNRILIPTGLHNALNSVFWFDIAGINDIANFWSSQGEKGVVGMYQAGFFPITMFGLPGAAFAMYRSAPNKHVQSFFDKTSYIKNGNAVKLSTGKNRITGVQFPYNNACYDQLIDSILLASKENCYQVQLLPTYYERETENAYYTLLEEKLIDGLILTSRTRSSYDLEKLLVRGKIITTEKIQNQCILMIYSDREHAYEEVFAYMHDKRIKDVVFTTKRGPEQSQTTKKKIKVYETYFGKAEEGENYFIGIDQYDEGYVWAKELIKKDGFRSISMSMGIILPQVFYRLFKKMG</sequence>
<feature type="transmembrane region" description="Helical" evidence="9">
    <location>
        <begin position="113"/>
        <end position="130"/>
    </location>
</feature>
<reference evidence="11 12" key="1">
    <citation type="submission" date="2023-03" db="EMBL/GenBank/DDBJ databases">
        <authorList>
            <person name="Shen W."/>
            <person name="Cai J."/>
        </authorList>
    </citation>
    <scope>NUCLEOTIDE SEQUENCE [LARGE SCALE GENOMIC DNA]</scope>
    <source>
        <strain evidence="11 12">D6-4</strain>
    </source>
</reference>
<feature type="transmembrane region" description="Helical" evidence="9">
    <location>
        <begin position="12"/>
        <end position="32"/>
    </location>
</feature>
<proteinExistence type="predicted"/>
<dbReference type="Pfam" id="PF00532">
    <property type="entry name" value="Peripla_BP_1"/>
    <property type="match status" value="1"/>
</dbReference>